<evidence type="ECO:0000313" key="1">
    <source>
        <dbReference type="EMBL" id="PIY59044.1"/>
    </source>
</evidence>
<gene>
    <name evidence="1" type="ORF">COY97_00955</name>
</gene>
<comment type="caution">
    <text evidence="1">The sequence shown here is derived from an EMBL/GenBank/DDBJ whole genome shotgun (WGS) entry which is preliminary data.</text>
</comment>
<protein>
    <submittedName>
        <fullName evidence="1">Uncharacterized protein</fullName>
    </submittedName>
</protein>
<organism evidence="1 2">
    <name type="scientific">Candidatus Wolfebacteria bacterium CG_4_10_14_0_8_um_filter_39_64</name>
    <dbReference type="NCBI Taxonomy" id="1975063"/>
    <lineage>
        <taxon>Bacteria</taxon>
        <taxon>Candidatus Wolfeibacteriota</taxon>
    </lineage>
</organism>
<dbReference type="EMBL" id="PFKY01000035">
    <property type="protein sequence ID" value="PIY59044.1"/>
    <property type="molecule type" value="Genomic_DNA"/>
</dbReference>
<sequence>MGKRRGVNKFFRKHVFAICIFSAKGRSASGGKFGKRYGPFLFKKVDGRVFGDTENPSFESIS</sequence>
<dbReference type="AlphaFoldDB" id="A0A2M7Q7V2"/>
<reference evidence="2" key="1">
    <citation type="submission" date="2017-09" db="EMBL/GenBank/DDBJ databases">
        <title>Depth-based differentiation of microbial function through sediment-hosted aquifers and enrichment of novel symbionts in the deep terrestrial subsurface.</title>
        <authorList>
            <person name="Probst A.J."/>
            <person name="Ladd B."/>
            <person name="Jarett J.K."/>
            <person name="Geller-Mcgrath D.E."/>
            <person name="Sieber C.M.K."/>
            <person name="Emerson J.B."/>
            <person name="Anantharaman K."/>
            <person name="Thomas B.C."/>
            <person name="Malmstrom R."/>
            <person name="Stieglmeier M."/>
            <person name="Klingl A."/>
            <person name="Woyke T."/>
            <person name="Ryan C.M."/>
            <person name="Banfield J.F."/>
        </authorList>
    </citation>
    <scope>NUCLEOTIDE SEQUENCE [LARGE SCALE GENOMIC DNA]</scope>
</reference>
<dbReference type="Proteomes" id="UP000228730">
    <property type="component" value="Unassembled WGS sequence"/>
</dbReference>
<proteinExistence type="predicted"/>
<evidence type="ECO:0000313" key="2">
    <source>
        <dbReference type="Proteomes" id="UP000228730"/>
    </source>
</evidence>
<accession>A0A2M7Q7V2</accession>
<name>A0A2M7Q7V2_9BACT</name>